<reference evidence="1 2" key="1">
    <citation type="journal article" date="2017" name="Front. Microbiol.">
        <title>New Insights into the Diversity of the Genus Faecalibacterium.</title>
        <authorList>
            <person name="Benevides L."/>
            <person name="Burman S."/>
            <person name="Martin R."/>
            <person name="Robert V."/>
            <person name="Thomas M."/>
            <person name="Miquel S."/>
            <person name="Chain F."/>
            <person name="Sokol H."/>
            <person name="Bermudez-Humaran L.G."/>
            <person name="Morrison M."/>
            <person name="Langella P."/>
            <person name="Azevedo V.A."/>
            <person name="Chatel J.M."/>
            <person name="Soares S."/>
        </authorList>
    </citation>
    <scope>NUCLEOTIDE SEQUENCE [LARGE SCALE GENOMIC DNA]</scope>
    <source>
        <strain evidence="1 2">CNCM I 4575</strain>
    </source>
</reference>
<evidence type="ECO:0000313" key="1">
    <source>
        <dbReference type="EMBL" id="PDX80158.1"/>
    </source>
</evidence>
<dbReference type="AlphaFoldDB" id="A0A2A7AMC7"/>
<accession>A0A2A7AMC7</accession>
<protein>
    <submittedName>
        <fullName evidence="1">Uncharacterized protein</fullName>
    </submittedName>
</protein>
<gene>
    <name evidence="1" type="ORF">CGS58_13115</name>
</gene>
<proteinExistence type="predicted"/>
<sequence length="92" mass="9632">MKEIALGYTLAKPVATQEQCTAYAAMAEAVNAHNAACAVGDSLWVVEDKADRYEVAEGGTVPEPEPASTLPTTEERLAALEAGLIELAAQEV</sequence>
<comment type="caution">
    <text evidence="1">The sequence shown here is derived from an EMBL/GenBank/DDBJ whole genome shotgun (WGS) entry which is preliminary data.</text>
</comment>
<dbReference type="RefSeq" id="WP_097840159.1">
    <property type="nucleotide sequence ID" value="NZ_NMTY01000032.1"/>
</dbReference>
<dbReference type="EMBL" id="NMTY01000032">
    <property type="protein sequence ID" value="PDX80158.1"/>
    <property type="molecule type" value="Genomic_DNA"/>
</dbReference>
<name>A0A2A7AMC7_9FIRM</name>
<evidence type="ECO:0000313" key="2">
    <source>
        <dbReference type="Proteomes" id="UP000220005"/>
    </source>
</evidence>
<organism evidence="1 2">
    <name type="scientific">Faecalibacterium prausnitzii</name>
    <dbReference type="NCBI Taxonomy" id="853"/>
    <lineage>
        <taxon>Bacteria</taxon>
        <taxon>Bacillati</taxon>
        <taxon>Bacillota</taxon>
        <taxon>Clostridia</taxon>
        <taxon>Eubacteriales</taxon>
        <taxon>Oscillospiraceae</taxon>
        <taxon>Faecalibacterium</taxon>
    </lineage>
</organism>
<dbReference type="Proteomes" id="UP000220005">
    <property type="component" value="Unassembled WGS sequence"/>
</dbReference>